<reference evidence="3" key="1">
    <citation type="submission" date="2017-02" db="UniProtKB">
        <authorList>
            <consortium name="WormBaseParasite"/>
        </authorList>
    </citation>
    <scope>IDENTIFICATION</scope>
</reference>
<dbReference type="AlphaFoldDB" id="A0A0R3X2Q9"/>
<proteinExistence type="predicted"/>
<dbReference type="EMBL" id="UYWX01020385">
    <property type="protein sequence ID" value="VDM31983.1"/>
    <property type="molecule type" value="Genomic_DNA"/>
</dbReference>
<dbReference type="Proteomes" id="UP000274429">
    <property type="component" value="Unassembled WGS sequence"/>
</dbReference>
<sequence>MERALEVILSKHLREDVEKCHVLDRKFPDVSCVDHSNDQSPNCGTLLCMEGNGGLVSKICCGNKFLIDGPGDSPLWANFKSQSGSTLMHTGMADSGIKSNYVQKSECARLENAKYLSDLIMLHLLAEESSLKAEIDFLSSGMEAESNELDEAVIQEGVEQLHIQCECLRRACLESIRELSCNDTLETSRLMVDYRMAHQTAQFDAQDRQLMAVKLNCSQLEIFRDIMALEDSALAEQAQCLDKIHTALQKYLDITDDIKVRFNLGNELEAKENVCTASSICSAIDSELRRVLSSLFGNFVGKLDGPDDELNASLLNYLDERTSALDSKSASSLFSLKEYTRVTHEVFDLLCKALHQLGCHGNNEKQSSKVAMQTSSSVYWNELSPFTGVYPQCLIDRLLQARKTLDATTAALQNLEISYELYSGSSPT</sequence>
<evidence type="ECO:0000313" key="2">
    <source>
        <dbReference type="Proteomes" id="UP000274429"/>
    </source>
</evidence>
<evidence type="ECO:0000313" key="1">
    <source>
        <dbReference type="EMBL" id="VDM31983.1"/>
    </source>
</evidence>
<reference evidence="1 2" key="2">
    <citation type="submission" date="2018-11" db="EMBL/GenBank/DDBJ databases">
        <authorList>
            <consortium name="Pathogen Informatics"/>
        </authorList>
    </citation>
    <scope>NUCLEOTIDE SEQUENCE [LARGE SCALE GENOMIC DNA]</scope>
</reference>
<protein>
    <submittedName>
        <fullName evidence="3">WPP domain-containing protein</fullName>
    </submittedName>
</protein>
<name>A0A0R3X2Q9_HYDTA</name>
<gene>
    <name evidence="1" type="ORF">TTAC_LOCUS7579</name>
</gene>
<dbReference type="OrthoDB" id="6273969at2759"/>
<accession>A0A0R3X2Q9</accession>
<dbReference type="WBParaSite" id="TTAC_0000759401-mRNA-1">
    <property type="protein sequence ID" value="TTAC_0000759401-mRNA-1"/>
    <property type="gene ID" value="TTAC_0000759401"/>
</dbReference>
<organism evidence="3">
    <name type="scientific">Hydatigena taeniaeformis</name>
    <name type="common">Feline tapeworm</name>
    <name type="synonym">Taenia taeniaeformis</name>
    <dbReference type="NCBI Taxonomy" id="6205"/>
    <lineage>
        <taxon>Eukaryota</taxon>
        <taxon>Metazoa</taxon>
        <taxon>Spiralia</taxon>
        <taxon>Lophotrochozoa</taxon>
        <taxon>Platyhelminthes</taxon>
        <taxon>Cestoda</taxon>
        <taxon>Eucestoda</taxon>
        <taxon>Cyclophyllidea</taxon>
        <taxon>Taeniidae</taxon>
        <taxon>Hydatigera</taxon>
    </lineage>
</organism>
<evidence type="ECO:0000313" key="3">
    <source>
        <dbReference type="WBParaSite" id="TTAC_0000759401-mRNA-1"/>
    </source>
</evidence>
<keyword evidence="2" id="KW-1185">Reference proteome</keyword>